<keyword evidence="6" id="KW-1185">Reference proteome</keyword>
<dbReference type="eggNOG" id="COG1533">
    <property type="taxonomic scope" value="Bacteria"/>
</dbReference>
<dbReference type="InterPro" id="IPR058240">
    <property type="entry name" value="rSAM_sf"/>
</dbReference>
<evidence type="ECO:0000313" key="6">
    <source>
        <dbReference type="Proteomes" id="UP000028007"/>
    </source>
</evidence>
<dbReference type="Pfam" id="PF04055">
    <property type="entry name" value="Radical_SAM"/>
    <property type="match status" value="1"/>
</dbReference>
<reference evidence="5 6" key="1">
    <citation type="journal article" date="1992" name="Int. J. Syst. Bacteriol.">
        <title>Sphingobacterium antarcticus sp. nov. a Psychrotrophic Bacterium from the Soils of Schirmacher Oasis, Antarctica.</title>
        <authorList>
            <person name="Shivaji S."/>
            <person name="Ray M.K."/>
            <person name="Rao N.S."/>
            <person name="Saiserr L."/>
            <person name="Jagannadham M.V."/>
            <person name="Kumar G.S."/>
            <person name="Reddy G."/>
            <person name="Bhargava P.M."/>
        </authorList>
    </citation>
    <scope>NUCLEOTIDE SEQUENCE [LARGE SCALE GENOMIC DNA]</scope>
    <source>
        <strain evidence="5 6">4BY</strain>
    </source>
</reference>
<protein>
    <submittedName>
        <fullName evidence="5">Radical SAM protein</fullName>
    </submittedName>
</protein>
<comment type="caution">
    <text evidence="5">The sequence shown here is derived from an EMBL/GenBank/DDBJ whole genome shotgun (WGS) entry which is preliminary data.</text>
</comment>
<dbReference type="InterPro" id="IPR007197">
    <property type="entry name" value="rSAM"/>
</dbReference>
<evidence type="ECO:0000256" key="3">
    <source>
        <dbReference type="ARBA" id="ARBA00023014"/>
    </source>
</evidence>
<sequence length="367" mass="41078">MPREQNTRNSYIKADEYLKGRGAQLNTHNKFAANTYVRDHAEGIDDWETGGKAKTVYIEGSSKSIVNPVDSPDVGMEFSMNPYQGCEHGCTYCYARNTHEYWGFSAGLDFEQKIIVKKDAPALFRKFLERKSWDASVISLSGNTDCYQPAERKYRITRGLLRIAADYGQPVSLITKNSLILRDLDILKELASRNLCAVYLSINSLNEDLRLKMEPRTATAKQRLKVLSALSDAGIPAGVMVAPLIPGLSDHEIPSILKEITACGAIHAGYTVVRLNGAISVIFRDWLEQNFPDRAEKVWHQIQSCHQGAVNDSRFGTRMRGEGNIAKMIRDTFRLHCRLNGLNKDRINLDSSQFCVPGSQLNLFGGL</sequence>
<name>A0A081PLL2_9SPHI</name>
<evidence type="ECO:0000256" key="2">
    <source>
        <dbReference type="ARBA" id="ARBA00023004"/>
    </source>
</evidence>
<dbReference type="NCBIfam" id="NF033668">
    <property type="entry name" value="rSAM_PA0069"/>
    <property type="match status" value="1"/>
</dbReference>
<dbReference type="SMART" id="SM00729">
    <property type="entry name" value="Elp3"/>
    <property type="match status" value="1"/>
</dbReference>
<dbReference type="EMBL" id="JNFF01000012">
    <property type="protein sequence ID" value="KEQ31585.1"/>
    <property type="molecule type" value="Genomic_DNA"/>
</dbReference>
<dbReference type="InterPro" id="IPR006638">
    <property type="entry name" value="Elp3/MiaA/NifB-like_rSAM"/>
</dbReference>
<accession>A0A081PLL2</accession>
<keyword evidence="1" id="KW-0479">Metal-binding</keyword>
<dbReference type="PANTHER" id="PTHR43432:SF3">
    <property type="entry name" value="SLR0285 PROTEIN"/>
    <property type="match status" value="1"/>
</dbReference>
<dbReference type="SUPFAM" id="SSF102114">
    <property type="entry name" value="Radical SAM enzymes"/>
    <property type="match status" value="1"/>
</dbReference>
<evidence type="ECO:0000313" key="5">
    <source>
        <dbReference type="EMBL" id="KEQ31585.1"/>
    </source>
</evidence>
<dbReference type="PANTHER" id="PTHR43432">
    <property type="entry name" value="SLR0285 PROTEIN"/>
    <property type="match status" value="1"/>
</dbReference>
<dbReference type="OrthoDB" id="9785699at2"/>
<dbReference type="Proteomes" id="UP000028007">
    <property type="component" value="Unassembled WGS sequence"/>
</dbReference>
<dbReference type="CDD" id="cd01335">
    <property type="entry name" value="Radical_SAM"/>
    <property type="match status" value="1"/>
</dbReference>
<dbReference type="SFLD" id="SFLDG01084">
    <property type="entry name" value="Uncharacterised_Radical_SAM_Su"/>
    <property type="match status" value="1"/>
</dbReference>
<dbReference type="GO" id="GO:0003824">
    <property type="term" value="F:catalytic activity"/>
    <property type="evidence" value="ECO:0007669"/>
    <property type="project" value="InterPro"/>
</dbReference>
<dbReference type="RefSeq" id="WP_051759494.1">
    <property type="nucleotide sequence ID" value="NZ_JNFF01000012.1"/>
</dbReference>
<dbReference type="GO" id="GO:0046872">
    <property type="term" value="F:metal ion binding"/>
    <property type="evidence" value="ECO:0007669"/>
    <property type="project" value="UniProtKB-KW"/>
</dbReference>
<evidence type="ECO:0000259" key="4">
    <source>
        <dbReference type="SMART" id="SM00729"/>
    </source>
</evidence>
<dbReference type="InterPro" id="IPR040086">
    <property type="entry name" value="MJ0683-like"/>
</dbReference>
<dbReference type="SFLD" id="SFLDS00029">
    <property type="entry name" value="Radical_SAM"/>
    <property type="match status" value="1"/>
</dbReference>
<organism evidence="5 6">
    <name type="scientific">Pedobacter antarcticus 4BY</name>
    <dbReference type="NCBI Taxonomy" id="1358423"/>
    <lineage>
        <taxon>Bacteria</taxon>
        <taxon>Pseudomonadati</taxon>
        <taxon>Bacteroidota</taxon>
        <taxon>Sphingobacteriia</taxon>
        <taxon>Sphingobacteriales</taxon>
        <taxon>Sphingobacteriaceae</taxon>
        <taxon>Pedobacter</taxon>
    </lineage>
</organism>
<proteinExistence type="predicted"/>
<keyword evidence="3" id="KW-0411">Iron-sulfur</keyword>
<evidence type="ECO:0000256" key="1">
    <source>
        <dbReference type="ARBA" id="ARBA00022723"/>
    </source>
</evidence>
<gene>
    <name evidence="5" type="ORF">N180_16115</name>
</gene>
<keyword evidence="2" id="KW-0408">Iron</keyword>
<feature type="domain" description="Elp3/MiaA/NifB-like radical SAM core" evidence="4">
    <location>
        <begin position="76"/>
        <end position="304"/>
    </location>
</feature>
<dbReference type="AlphaFoldDB" id="A0A081PLL2"/>
<dbReference type="GO" id="GO:0051536">
    <property type="term" value="F:iron-sulfur cluster binding"/>
    <property type="evidence" value="ECO:0007669"/>
    <property type="project" value="UniProtKB-KW"/>
</dbReference>
<dbReference type="Gene3D" id="3.80.30.30">
    <property type="match status" value="1"/>
</dbReference>